<dbReference type="EC" id="2.7.7.41" evidence="6 16"/>
<reference evidence="19" key="1">
    <citation type="submission" date="2021-01" db="UniProtKB">
        <authorList>
            <consortium name="EnsemblMetazoa"/>
        </authorList>
    </citation>
    <scope>IDENTIFICATION</scope>
</reference>
<evidence type="ECO:0000256" key="13">
    <source>
        <dbReference type="ARBA" id="ARBA00023136"/>
    </source>
</evidence>
<dbReference type="RefSeq" id="XP_066930329.1">
    <property type="nucleotide sequence ID" value="XM_067074228.1"/>
</dbReference>
<keyword evidence="14 16" id="KW-0594">Phospholipid biosynthesis</keyword>
<evidence type="ECO:0000256" key="4">
    <source>
        <dbReference type="ARBA" id="ARBA00005189"/>
    </source>
</evidence>
<evidence type="ECO:0000256" key="16">
    <source>
        <dbReference type="PIRNR" id="PIRNR018269"/>
    </source>
</evidence>
<dbReference type="PROSITE" id="PS01315">
    <property type="entry name" value="CDS"/>
    <property type="match status" value="1"/>
</dbReference>
<feature type="transmembrane region" description="Helical" evidence="16">
    <location>
        <begin position="56"/>
        <end position="77"/>
    </location>
</feature>
<dbReference type="RefSeq" id="XP_066930330.1">
    <property type="nucleotide sequence ID" value="XM_067074229.1"/>
</dbReference>
<evidence type="ECO:0000256" key="6">
    <source>
        <dbReference type="ARBA" id="ARBA00012487"/>
    </source>
</evidence>
<accession>A0A7M5WIW5</accession>
<dbReference type="GO" id="GO:0005789">
    <property type="term" value="C:endoplasmic reticulum membrane"/>
    <property type="evidence" value="ECO:0007669"/>
    <property type="project" value="TreeGrafter"/>
</dbReference>
<feature type="transmembrane region" description="Helical" evidence="16">
    <location>
        <begin position="245"/>
        <end position="264"/>
    </location>
</feature>
<keyword evidence="9 16" id="KW-0812">Transmembrane</keyword>
<dbReference type="PANTHER" id="PTHR13773">
    <property type="entry name" value="PHOSPHATIDATE CYTIDYLYLTRANSFERASE"/>
    <property type="match status" value="1"/>
</dbReference>
<dbReference type="GO" id="GO:0016024">
    <property type="term" value="P:CDP-diacylglycerol biosynthetic process"/>
    <property type="evidence" value="ECO:0007669"/>
    <property type="project" value="UniProtKB-UniRule"/>
</dbReference>
<evidence type="ECO:0000256" key="2">
    <source>
        <dbReference type="ARBA" id="ARBA00004141"/>
    </source>
</evidence>
<evidence type="ECO:0000256" key="1">
    <source>
        <dbReference type="ARBA" id="ARBA00001698"/>
    </source>
</evidence>
<dbReference type="GO" id="GO:0004605">
    <property type="term" value="F:phosphatidate cytidylyltransferase activity"/>
    <property type="evidence" value="ECO:0007669"/>
    <property type="project" value="UniProtKB-UniRule"/>
</dbReference>
<dbReference type="EnsemblMetazoa" id="CLYHEMT002821.2">
    <property type="protein sequence ID" value="CLYHEMP002821.2"/>
    <property type="gene ID" value="CLYHEMG002821"/>
</dbReference>
<keyword evidence="20" id="KW-1185">Reference proteome</keyword>
<feature type="transmembrane region" description="Helical" evidence="16">
    <location>
        <begin position="183"/>
        <end position="201"/>
    </location>
</feature>
<comment type="subcellular location">
    <subcellularLocation>
        <location evidence="2">Membrane</location>
        <topology evidence="2">Multi-pass membrane protein</topology>
    </subcellularLocation>
</comment>
<dbReference type="Proteomes" id="UP000594262">
    <property type="component" value="Unplaced"/>
</dbReference>
<evidence type="ECO:0000256" key="3">
    <source>
        <dbReference type="ARBA" id="ARBA00005119"/>
    </source>
</evidence>
<evidence type="ECO:0000256" key="18">
    <source>
        <dbReference type="SAM" id="MobiDB-lite"/>
    </source>
</evidence>
<evidence type="ECO:0000256" key="5">
    <source>
        <dbReference type="ARBA" id="ARBA00010185"/>
    </source>
</evidence>
<feature type="transmembrane region" description="Helical" evidence="16">
    <location>
        <begin position="208"/>
        <end position="233"/>
    </location>
</feature>
<keyword evidence="11 16" id="KW-1133">Transmembrane helix</keyword>
<dbReference type="OrthoDB" id="10260889at2759"/>
<feature type="transmembrane region" description="Helical" evidence="16">
    <location>
        <begin position="341"/>
        <end position="367"/>
    </location>
</feature>
<sequence length="449" mass="52613">MADDPTLRQRFPQTIEEENNEKENEQAEAPKPGLKKSNSEDLSKMIAEMNPKWKNWWIRGFFTLVLLAAFYGFIYFGPSGLVVLIVMITTKCYHEIISVGHQVYKKYNLPLFRTLSWYFLAATVYFIFGELLTDYFAQFFRNTGFLFLLRRHRLISFLLYTIGIMLFVWSLRKNYYKVQFALFGWYLLTMMIILIPFYFAVQNVLSGLMWFFLPVLMVICNDIFAYIFGFFFGRTRLIKLSPKKTWEGFIGGFFSTVIFGQAVCQIMTQYKYFHCPPQFTASSFTFVMDCKPSPTFQLAHQFDINSHIFAVFQILPAFIKDALLQFFSFAGFHLLNNTEVWMYPMVLHGFVLACFSSLIAPFGGFFASGFKRAFKIKDFADTIPGHGGIMDRFDCQYLMMTFVNVYIASVVRAYNPNKLLHQVMFMEKDHQVKFYHKLQEMLTEQGLIQ</sequence>
<evidence type="ECO:0000313" key="20">
    <source>
        <dbReference type="Proteomes" id="UP000594262"/>
    </source>
</evidence>
<dbReference type="PIRSF" id="PIRSF018269">
    <property type="entry name" value="PC_trans_euk"/>
    <property type="match status" value="1"/>
</dbReference>
<evidence type="ECO:0000256" key="14">
    <source>
        <dbReference type="ARBA" id="ARBA00023209"/>
    </source>
</evidence>
<evidence type="ECO:0000256" key="8">
    <source>
        <dbReference type="ARBA" id="ARBA00022679"/>
    </source>
</evidence>
<evidence type="ECO:0000256" key="10">
    <source>
        <dbReference type="ARBA" id="ARBA00022695"/>
    </source>
</evidence>
<dbReference type="PANTHER" id="PTHR13773:SF8">
    <property type="entry name" value="PHOSPHATIDATE CYTIDYLYLTRANSFERASE, PHOTORECEPTOR-SPECIFIC"/>
    <property type="match status" value="1"/>
</dbReference>
<evidence type="ECO:0000256" key="9">
    <source>
        <dbReference type="ARBA" id="ARBA00022692"/>
    </source>
</evidence>
<evidence type="ECO:0000313" key="19">
    <source>
        <dbReference type="EnsemblMetazoa" id="CLYHEMP002821.3"/>
    </source>
</evidence>
<dbReference type="InterPro" id="IPR000374">
    <property type="entry name" value="PC_trans"/>
</dbReference>
<dbReference type="GeneID" id="136817897"/>
<keyword evidence="10 16" id="KW-0548">Nucleotidyltransferase</keyword>
<comment type="similarity">
    <text evidence="5 16 17">Belongs to the CDS family.</text>
</comment>
<organism evidence="19 20">
    <name type="scientific">Clytia hemisphaerica</name>
    <dbReference type="NCBI Taxonomy" id="252671"/>
    <lineage>
        <taxon>Eukaryota</taxon>
        <taxon>Metazoa</taxon>
        <taxon>Cnidaria</taxon>
        <taxon>Hydrozoa</taxon>
        <taxon>Hydroidolina</taxon>
        <taxon>Leptothecata</taxon>
        <taxon>Obeliida</taxon>
        <taxon>Clytiidae</taxon>
        <taxon>Clytia</taxon>
    </lineage>
</organism>
<comment type="catalytic activity">
    <reaction evidence="1 16 17">
        <text>a 1,2-diacyl-sn-glycero-3-phosphate + CTP + H(+) = a CDP-1,2-diacyl-sn-glycerol + diphosphate</text>
        <dbReference type="Rhea" id="RHEA:16229"/>
        <dbReference type="ChEBI" id="CHEBI:15378"/>
        <dbReference type="ChEBI" id="CHEBI:33019"/>
        <dbReference type="ChEBI" id="CHEBI:37563"/>
        <dbReference type="ChEBI" id="CHEBI:58332"/>
        <dbReference type="ChEBI" id="CHEBI:58608"/>
        <dbReference type="EC" id="2.7.7.41"/>
    </reaction>
</comment>
<evidence type="ECO:0000256" key="17">
    <source>
        <dbReference type="RuleBase" id="RU003938"/>
    </source>
</evidence>
<keyword evidence="7 16" id="KW-0444">Lipid biosynthesis</keyword>
<comment type="pathway">
    <text evidence="4">Lipid metabolism.</text>
</comment>
<comment type="pathway">
    <text evidence="3 16 17">Phospholipid metabolism; CDP-diacylglycerol biosynthesis; CDP-diacylglycerol from sn-glycerol 3-phosphate: step 3/3.</text>
</comment>
<dbReference type="InterPro" id="IPR016720">
    <property type="entry name" value="PC_Trfase_euk"/>
</dbReference>
<feature type="transmembrane region" description="Helical" evidence="16">
    <location>
        <begin position="115"/>
        <end position="133"/>
    </location>
</feature>
<keyword evidence="12 16" id="KW-0443">Lipid metabolism</keyword>
<evidence type="ECO:0000256" key="12">
    <source>
        <dbReference type="ARBA" id="ARBA00023098"/>
    </source>
</evidence>
<proteinExistence type="inferred from homology"/>
<evidence type="ECO:0000256" key="7">
    <source>
        <dbReference type="ARBA" id="ARBA00022516"/>
    </source>
</evidence>
<evidence type="ECO:0000256" key="15">
    <source>
        <dbReference type="ARBA" id="ARBA00023264"/>
    </source>
</evidence>
<name>A0A7M5WIW5_9CNID</name>
<dbReference type="EnsemblMetazoa" id="CLYHEMT002821.3">
    <property type="protein sequence ID" value="CLYHEMP002821.3"/>
    <property type="gene ID" value="CLYHEMG002821"/>
</dbReference>
<keyword evidence="8 16" id="KW-0808">Transferase</keyword>
<dbReference type="AlphaFoldDB" id="A0A7M5WIW5"/>
<keyword evidence="15 16" id="KW-1208">Phospholipid metabolism</keyword>
<dbReference type="UniPathway" id="UPA00557">
    <property type="reaction ID" value="UER00614"/>
</dbReference>
<protein>
    <recommendedName>
        <fullName evidence="6 16">Phosphatidate cytidylyltransferase</fullName>
        <ecNumber evidence="6 16">2.7.7.41</ecNumber>
    </recommendedName>
</protein>
<keyword evidence="13 16" id="KW-0472">Membrane</keyword>
<evidence type="ECO:0000256" key="11">
    <source>
        <dbReference type="ARBA" id="ARBA00022989"/>
    </source>
</evidence>
<dbReference type="Pfam" id="PF01148">
    <property type="entry name" value="CTP_transf_1"/>
    <property type="match status" value="1"/>
</dbReference>
<feature type="transmembrane region" description="Helical" evidence="16">
    <location>
        <begin position="154"/>
        <end position="171"/>
    </location>
</feature>
<feature type="region of interest" description="Disordered" evidence="18">
    <location>
        <begin position="1"/>
        <end position="38"/>
    </location>
</feature>